<feature type="transmembrane region" description="Helical" evidence="8">
    <location>
        <begin position="297"/>
        <end position="316"/>
    </location>
</feature>
<comment type="catalytic activity">
    <reaction evidence="8">
        <text>an all-trans-polyprenyl diphosphate + 1,4-dihydroxy-2-naphthoate + H(+) = a 2-demethylmenaquinol + CO2 + diphosphate</text>
        <dbReference type="Rhea" id="RHEA:26478"/>
        <dbReference type="Rhea" id="RHEA-COMP:9563"/>
        <dbReference type="Rhea" id="RHEA-COMP:9564"/>
        <dbReference type="ChEBI" id="CHEBI:11173"/>
        <dbReference type="ChEBI" id="CHEBI:15378"/>
        <dbReference type="ChEBI" id="CHEBI:16526"/>
        <dbReference type="ChEBI" id="CHEBI:33019"/>
        <dbReference type="ChEBI" id="CHEBI:55437"/>
        <dbReference type="ChEBI" id="CHEBI:58914"/>
        <dbReference type="EC" id="2.5.1.74"/>
    </reaction>
</comment>
<evidence type="ECO:0000256" key="1">
    <source>
        <dbReference type="ARBA" id="ARBA00004141"/>
    </source>
</evidence>
<accession>A0ABN2VWY1</accession>
<keyword evidence="3 8" id="KW-1003">Cell membrane</keyword>
<evidence type="ECO:0000256" key="6">
    <source>
        <dbReference type="ARBA" id="ARBA00022989"/>
    </source>
</evidence>
<dbReference type="Gene3D" id="1.10.357.140">
    <property type="entry name" value="UbiA prenyltransferase"/>
    <property type="match status" value="1"/>
</dbReference>
<feature type="transmembrane region" description="Helical" evidence="8">
    <location>
        <begin position="164"/>
        <end position="183"/>
    </location>
</feature>
<dbReference type="PIRSF" id="PIRSF005355">
    <property type="entry name" value="UBIAD1"/>
    <property type="match status" value="1"/>
</dbReference>
<evidence type="ECO:0000313" key="11">
    <source>
        <dbReference type="Proteomes" id="UP001501480"/>
    </source>
</evidence>
<evidence type="ECO:0000256" key="9">
    <source>
        <dbReference type="NCBIfam" id="TIGR00751"/>
    </source>
</evidence>
<proteinExistence type="inferred from homology"/>
<comment type="subcellular location">
    <subcellularLocation>
        <location evidence="8">Cell membrane</location>
        <topology evidence="8">Multi-pass membrane protein</topology>
    </subcellularLocation>
    <subcellularLocation>
        <location evidence="1">Membrane</location>
        <topology evidence="1">Multi-pass membrane protein</topology>
    </subcellularLocation>
</comment>
<feature type="transmembrane region" description="Helical" evidence="8">
    <location>
        <begin position="236"/>
        <end position="253"/>
    </location>
</feature>
<sequence>MPPPYGGGTLAVVPADATPARATIPEWIEGARPRTLPAAVAPVLAGTAAAVWADGFVWWKALLALGVSLALQVGVNYANDYSDGVRGTDDDRVGPLRLVGSGLASPSSVRNAAVGFLALGAVLGLALAATTTWWLLVVGVAAIAAAWTYTGGATPYGYRALGEVSVFVFFGLVAVLGTTYVQVERLTAESWLAAVGVGALACAILVANNLRDIPTDVLADKRTLAVLLGDTATRRLLLALVVVSAACLVAMAFTATPWVLLGLLGLLPAVGALRVVLAGATGRDLIVVLKSIGVAELLYAVGLGAGLVGVVLLGGGPP</sequence>
<feature type="transmembrane region" description="Helical" evidence="8">
    <location>
        <begin position="259"/>
        <end position="277"/>
    </location>
</feature>
<comment type="similarity">
    <text evidence="8">Belongs to the MenA family. Type 1 subfamily.</text>
</comment>
<dbReference type="HAMAP" id="MF_01937">
    <property type="entry name" value="MenA_1"/>
    <property type="match status" value="1"/>
</dbReference>
<dbReference type="NCBIfam" id="TIGR00751">
    <property type="entry name" value="menA"/>
    <property type="match status" value="1"/>
</dbReference>
<protein>
    <recommendedName>
        <fullName evidence="8 9">1,4-dihydroxy-2-naphthoate octaprenyltransferase</fullName>
        <shortName evidence="8">DHNA-octaprenyltransferase</shortName>
        <ecNumber evidence="8 9">2.5.1.74</ecNumber>
    </recommendedName>
</protein>
<dbReference type="InterPro" id="IPR004657">
    <property type="entry name" value="MenA"/>
</dbReference>
<keyword evidence="5 8" id="KW-0812">Transmembrane</keyword>
<dbReference type="InterPro" id="IPR044878">
    <property type="entry name" value="UbiA_sf"/>
</dbReference>
<dbReference type="Proteomes" id="UP001501480">
    <property type="component" value="Unassembled WGS sequence"/>
</dbReference>
<keyword evidence="6 8" id="KW-1133">Transmembrane helix</keyword>
<evidence type="ECO:0000256" key="3">
    <source>
        <dbReference type="ARBA" id="ARBA00022475"/>
    </source>
</evidence>
<dbReference type="InterPro" id="IPR000537">
    <property type="entry name" value="UbiA_prenyltransferase"/>
</dbReference>
<name>A0ABN2VWY1_9ACTN</name>
<evidence type="ECO:0000256" key="5">
    <source>
        <dbReference type="ARBA" id="ARBA00022692"/>
    </source>
</evidence>
<evidence type="ECO:0000256" key="4">
    <source>
        <dbReference type="ARBA" id="ARBA00022679"/>
    </source>
</evidence>
<dbReference type="EC" id="2.5.1.74" evidence="8 9"/>
<dbReference type="EMBL" id="BAAAPY010000003">
    <property type="protein sequence ID" value="GAA2075473.1"/>
    <property type="molecule type" value="Genomic_DNA"/>
</dbReference>
<reference evidence="10 11" key="1">
    <citation type="journal article" date="2019" name="Int. J. Syst. Evol. Microbiol.">
        <title>The Global Catalogue of Microorganisms (GCM) 10K type strain sequencing project: providing services to taxonomists for standard genome sequencing and annotation.</title>
        <authorList>
            <consortium name="The Broad Institute Genomics Platform"/>
            <consortium name="The Broad Institute Genome Sequencing Center for Infectious Disease"/>
            <person name="Wu L."/>
            <person name="Ma J."/>
        </authorList>
    </citation>
    <scope>NUCLEOTIDE SEQUENCE [LARGE SCALE GENOMIC DNA]</scope>
    <source>
        <strain evidence="10 11">JCM 15749</strain>
    </source>
</reference>
<comment type="pathway">
    <text evidence="8">Quinol/quinone metabolism; menaquinone biosynthesis; menaquinol from 1,4-dihydroxy-2-naphthoate: step 1/2.</text>
</comment>
<dbReference type="InterPro" id="IPR026046">
    <property type="entry name" value="UBIAD1"/>
</dbReference>
<keyword evidence="2 8" id="KW-0474">Menaquinone biosynthesis</keyword>
<dbReference type="PANTHER" id="PTHR13929">
    <property type="entry name" value="1,4-DIHYDROXY-2-NAPHTHOATE OCTAPRENYLTRANSFERASE"/>
    <property type="match status" value="1"/>
</dbReference>
<dbReference type="PANTHER" id="PTHR13929:SF0">
    <property type="entry name" value="UBIA PRENYLTRANSFERASE DOMAIN-CONTAINING PROTEIN 1"/>
    <property type="match status" value="1"/>
</dbReference>
<dbReference type="Pfam" id="PF01040">
    <property type="entry name" value="UbiA"/>
    <property type="match status" value="1"/>
</dbReference>
<dbReference type="CDD" id="cd13962">
    <property type="entry name" value="PT_UbiA_UBIAD1"/>
    <property type="match status" value="1"/>
</dbReference>
<organism evidence="10 11">
    <name type="scientific">Aeromicrobium halocynthiae</name>
    <dbReference type="NCBI Taxonomy" id="560557"/>
    <lineage>
        <taxon>Bacteria</taxon>
        <taxon>Bacillati</taxon>
        <taxon>Actinomycetota</taxon>
        <taxon>Actinomycetes</taxon>
        <taxon>Propionibacteriales</taxon>
        <taxon>Nocardioidaceae</taxon>
        <taxon>Aeromicrobium</taxon>
    </lineage>
</organism>
<evidence type="ECO:0000256" key="8">
    <source>
        <dbReference type="HAMAP-Rule" id="MF_01937"/>
    </source>
</evidence>
<feature type="transmembrane region" description="Helical" evidence="8">
    <location>
        <begin position="189"/>
        <end position="207"/>
    </location>
</feature>
<evidence type="ECO:0000313" key="10">
    <source>
        <dbReference type="EMBL" id="GAA2075473.1"/>
    </source>
</evidence>
<feature type="transmembrane region" description="Helical" evidence="8">
    <location>
        <begin position="133"/>
        <end position="152"/>
    </location>
</feature>
<feature type="transmembrane region" description="Helical" evidence="8">
    <location>
        <begin position="109"/>
        <end position="127"/>
    </location>
</feature>
<evidence type="ECO:0000256" key="7">
    <source>
        <dbReference type="ARBA" id="ARBA00023136"/>
    </source>
</evidence>
<evidence type="ECO:0000256" key="2">
    <source>
        <dbReference type="ARBA" id="ARBA00022428"/>
    </source>
</evidence>
<gene>
    <name evidence="8" type="primary">menA</name>
    <name evidence="10" type="ORF">GCM10009821_13210</name>
</gene>
<keyword evidence="4 8" id="KW-0808">Transferase</keyword>
<keyword evidence="11" id="KW-1185">Reference proteome</keyword>
<comment type="function">
    <text evidence="8">Conversion of 1,4-dihydroxy-2-naphthoate (DHNA) to demethylmenaquinone (DMK).</text>
</comment>
<comment type="caution">
    <text evidence="10">The sequence shown here is derived from an EMBL/GenBank/DDBJ whole genome shotgun (WGS) entry which is preliminary data.</text>
</comment>
<keyword evidence="7 8" id="KW-0472">Membrane</keyword>
<dbReference type="NCBIfam" id="NF004751">
    <property type="entry name" value="PRK06080.1-3"/>
    <property type="match status" value="1"/>
</dbReference>